<dbReference type="SMART" id="SM00895">
    <property type="entry name" value="FCD"/>
    <property type="match status" value="1"/>
</dbReference>
<gene>
    <name evidence="5" type="ORF">C8N29_106108</name>
</gene>
<proteinExistence type="predicted"/>
<dbReference type="GO" id="GO:0003677">
    <property type="term" value="F:DNA binding"/>
    <property type="evidence" value="ECO:0007669"/>
    <property type="project" value="UniProtKB-KW"/>
</dbReference>
<dbReference type="Proteomes" id="UP000244223">
    <property type="component" value="Unassembled WGS sequence"/>
</dbReference>
<dbReference type="EMBL" id="QAON01000006">
    <property type="protein sequence ID" value="PTQ89577.1"/>
    <property type="molecule type" value="Genomic_DNA"/>
</dbReference>
<dbReference type="AlphaFoldDB" id="A0A2T5IZU0"/>
<dbReference type="InterPro" id="IPR011711">
    <property type="entry name" value="GntR_C"/>
</dbReference>
<dbReference type="SMART" id="SM00345">
    <property type="entry name" value="HTH_GNTR"/>
    <property type="match status" value="1"/>
</dbReference>
<dbReference type="PROSITE" id="PS50949">
    <property type="entry name" value="HTH_GNTR"/>
    <property type="match status" value="1"/>
</dbReference>
<dbReference type="PANTHER" id="PTHR43537:SF24">
    <property type="entry name" value="GLUCONATE OPERON TRANSCRIPTIONAL REPRESSOR"/>
    <property type="match status" value="1"/>
</dbReference>
<dbReference type="Pfam" id="PF07729">
    <property type="entry name" value="FCD"/>
    <property type="match status" value="1"/>
</dbReference>
<keyword evidence="6" id="KW-1185">Reference proteome</keyword>
<dbReference type="Gene3D" id="1.20.120.530">
    <property type="entry name" value="GntR ligand-binding domain-like"/>
    <property type="match status" value="1"/>
</dbReference>
<keyword evidence="3" id="KW-0804">Transcription</keyword>
<evidence type="ECO:0000256" key="3">
    <source>
        <dbReference type="ARBA" id="ARBA00023163"/>
    </source>
</evidence>
<name>A0A2T5IZU0_9GAMM</name>
<sequence>MRAEQKTDMGFINGCAMTFKAAESLAEQIARHVGRQIVTGDLVEGERIQELRIAKELNVSRGSVREALLILERRHLINIYPRRGAVVAEMSAQQIKSLFEVITLLLTLIARRAADNWRQSDVESFTSLVEHMQALAREGDIEGFYEGSFSFFRMAYRFAMNPYIEEMLEDLQPALQRSYYLALHTNKRELQEAHGFFKGILEAILMRKGEQAALLVDDFCRHLRNLVLDSLARMKQIELAWAQRSRR</sequence>
<accession>A0A2T5IZU0</accession>
<organism evidence="5 6">
    <name type="scientific">Agitococcus lubricus</name>
    <dbReference type="NCBI Taxonomy" id="1077255"/>
    <lineage>
        <taxon>Bacteria</taxon>
        <taxon>Pseudomonadati</taxon>
        <taxon>Pseudomonadota</taxon>
        <taxon>Gammaproteobacteria</taxon>
        <taxon>Moraxellales</taxon>
        <taxon>Moraxellaceae</taxon>
        <taxon>Agitococcus</taxon>
    </lineage>
</organism>
<dbReference type="GO" id="GO:0003700">
    <property type="term" value="F:DNA-binding transcription factor activity"/>
    <property type="evidence" value="ECO:0007669"/>
    <property type="project" value="InterPro"/>
</dbReference>
<dbReference type="InterPro" id="IPR036388">
    <property type="entry name" value="WH-like_DNA-bd_sf"/>
</dbReference>
<feature type="domain" description="HTH gntR-type" evidence="4">
    <location>
        <begin position="23"/>
        <end position="90"/>
    </location>
</feature>
<dbReference type="Gene3D" id="1.10.10.10">
    <property type="entry name" value="Winged helix-like DNA-binding domain superfamily/Winged helix DNA-binding domain"/>
    <property type="match status" value="1"/>
</dbReference>
<dbReference type="InterPro" id="IPR036390">
    <property type="entry name" value="WH_DNA-bd_sf"/>
</dbReference>
<evidence type="ECO:0000259" key="4">
    <source>
        <dbReference type="PROSITE" id="PS50949"/>
    </source>
</evidence>
<keyword evidence="1" id="KW-0805">Transcription regulation</keyword>
<dbReference type="InterPro" id="IPR000524">
    <property type="entry name" value="Tscrpt_reg_HTH_GntR"/>
</dbReference>
<dbReference type="SUPFAM" id="SSF48008">
    <property type="entry name" value="GntR ligand-binding domain-like"/>
    <property type="match status" value="1"/>
</dbReference>
<evidence type="ECO:0000313" key="6">
    <source>
        <dbReference type="Proteomes" id="UP000244223"/>
    </source>
</evidence>
<dbReference type="CDD" id="cd07377">
    <property type="entry name" value="WHTH_GntR"/>
    <property type="match status" value="1"/>
</dbReference>
<dbReference type="Pfam" id="PF00392">
    <property type="entry name" value="GntR"/>
    <property type="match status" value="1"/>
</dbReference>
<dbReference type="PANTHER" id="PTHR43537">
    <property type="entry name" value="TRANSCRIPTIONAL REGULATOR, GNTR FAMILY"/>
    <property type="match status" value="1"/>
</dbReference>
<dbReference type="SUPFAM" id="SSF46785">
    <property type="entry name" value="Winged helix' DNA-binding domain"/>
    <property type="match status" value="1"/>
</dbReference>
<evidence type="ECO:0000256" key="2">
    <source>
        <dbReference type="ARBA" id="ARBA00023125"/>
    </source>
</evidence>
<protein>
    <submittedName>
        <fullName evidence="5">GntR family transcriptional regulator</fullName>
    </submittedName>
</protein>
<evidence type="ECO:0000313" key="5">
    <source>
        <dbReference type="EMBL" id="PTQ89577.1"/>
    </source>
</evidence>
<reference evidence="5 6" key="1">
    <citation type="submission" date="2018-04" db="EMBL/GenBank/DDBJ databases">
        <title>Genomic Encyclopedia of Archaeal and Bacterial Type Strains, Phase II (KMG-II): from individual species to whole genera.</title>
        <authorList>
            <person name="Goeker M."/>
        </authorList>
    </citation>
    <scope>NUCLEOTIDE SEQUENCE [LARGE SCALE GENOMIC DNA]</scope>
    <source>
        <strain evidence="5 6">DSM 5822</strain>
    </source>
</reference>
<dbReference type="InterPro" id="IPR008920">
    <property type="entry name" value="TF_FadR/GntR_C"/>
</dbReference>
<comment type="caution">
    <text evidence="5">The sequence shown here is derived from an EMBL/GenBank/DDBJ whole genome shotgun (WGS) entry which is preliminary data.</text>
</comment>
<keyword evidence="2" id="KW-0238">DNA-binding</keyword>
<evidence type="ECO:0000256" key="1">
    <source>
        <dbReference type="ARBA" id="ARBA00023015"/>
    </source>
</evidence>